<protein>
    <recommendedName>
        <fullName evidence="4">CIDE-N domain-containing protein</fullName>
    </recommendedName>
</protein>
<dbReference type="Proteomes" id="UP001168821">
    <property type="component" value="Unassembled WGS sequence"/>
</dbReference>
<proteinExistence type="predicted"/>
<keyword evidence="6" id="KW-1185">Reference proteome</keyword>
<dbReference type="GO" id="GO:0006915">
    <property type="term" value="P:apoptotic process"/>
    <property type="evidence" value="ECO:0007669"/>
    <property type="project" value="UniProtKB-UniRule"/>
</dbReference>
<dbReference type="InterPro" id="IPR036770">
    <property type="entry name" value="Ankyrin_rpt-contain_sf"/>
</dbReference>
<dbReference type="PROSITE" id="PS50088">
    <property type="entry name" value="ANK_REPEAT"/>
    <property type="match status" value="3"/>
</dbReference>
<feature type="domain" description="CIDE-N" evidence="4">
    <location>
        <begin position="860"/>
        <end position="936"/>
    </location>
</feature>
<feature type="repeat" description="ANK" evidence="2">
    <location>
        <begin position="787"/>
        <end position="821"/>
    </location>
</feature>
<dbReference type="SUPFAM" id="SSF54277">
    <property type="entry name" value="CAD &amp; PB1 domains"/>
    <property type="match status" value="1"/>
</dbReference>
<evidence type="ECO:0000256" key="2">
    <source>
        <dbReference type="PROSITE-ProRule" id="PRU00023"/>
    </source>
</evidence>
<dbReference type="PROSITE" id="PS50297">
    <property type="entry name" value="ANK_REP_REGION"/>
    <property type="match status" value="3"/>
</dbReference>
<dbReference type="AlphaFoldDB" id="A0AA38HQV6"/>
<dbReference type="CDD" id="cd01615">
    <property type="entry name" value="CIDE_N"/>
    <property type="match status" value="1"/>
</dbReference>
<comment type="caution">
    <text evidence="5">The sequence shown here is derived from an EMBL/GenBank/DDBJ whole genome shotgun (WGS) entry which is preliminary data.</text>
</comment>
<dbReference type="InterPro" id="IPR002110">
    <property type="entry name" value="Ankyrin_rpt"/>
</dbReference>
<evidence type="ECO:0000313" key="5">
    <source>
        <dbReference type="EMBL" id="KAJ3641456.1"/>
    </source>
</evidence>
<dbReference type="SMART" id="SM00266">
    <property type="entry name" value="CAD"/>
    <property type="match status" value="1"/>
</dbReference>
<feature type="repeat" description="ANK" evidence="2">
    <location>
        <begin position="754"/>
        <end position="786"/>
    </location>
</feature>
<dbReference type="Gene3D" id="3.40.50.300">
    <property type="entry name" value="P-loop containing nucleotide triphosphate hydrolases"/>
    <property type="match status" value="1"/>
</dbReference>
<reference evidence="5" key="1">
    <citation type="journal article" date="2023" name="G3 (Bethesda)">
        <title>Whole genome assemblies of Zophobas morio and Tenebrio molitor.</title>
        <authorList>
            <person name="Kaur S."/>
            <person name="Stinson S.A."/>
            <person name="diCenzo G.C."/>
        </authorList>
    </citation>
    <scope>NUCLEOTIDE SEQUENCE</scope>
    <source>
        <strain evidence="5">QUZm001</strain>
    </source>
</reference>
<keyword evidence="2" id="KW-0040">ANK repeat</keyword>
<dbReference type="Pfam" id="PF12796">
    <property type="entry name" value="Ank_2"/>
    <property type="match status" value="1"/>
</dbReference>
<dbReference type="SUPFAM" id="SSF52540">
    <property type="entry name" value="P-loop containing nucleoside triphosphate hydrolases"/>
    <property type="match status" value="1"/>
</dbReference>
<dbReference type="Pfam" id="PF02017">
    <property type="entry name" value="CIDE-N"/>
    <property type="match status" value="1"/>
</dbReference>
<evidence type="ECO:0000259" key="4">
    <source>
        <dbReference type="PROSITE" id="PS51135"/>
    </source>
</evidence>
<evidence type="ECO:0000256" key="3">
    <source>
        <dbReference type="PROSITE-ProRule" id="PRU00447"/>
    </source>
</evidence>
<dbReference type="PANTHER" id="PTHR12306">
    <property type="entry name" value="CELL DEATH ACTIVATOR CIDE"/>
    <property type="match status" value="1"/>
</dbReference>
<dbReference type="PROSITE" id="PS51135">
    <property type="entry name" value="CIDE_N"/>
    <property type="match status" value="1"/>
</dbReference>
<dbReference type="PANTHER" id="PTHR12306:SF15">
    <property type="entry name" value="DNAATION FACTOR-RELATED PROTEIN 1, ISOFORM B-RELATED"/>
    <property type="match status" value="1"/>
</dbReference>
<organism evidence="5 6">
    <name type="scientific">Zophobas morio</name>
    <dbReference type="NCBI Taxonomy" id="2755281"/>
    <lineage>
        <taxon>Eukaryota</taxon>
        <taxon>Metazoa</taxon>
        <taxon>Ecdysozoa</taxon>
        <taxon>Arthropoda</taxon>
        <taxon>Hexapoda</taxon>
        <taxon>Insecta</taxon>
        <taxon>Pterygota</taxon>
        <taxon>Neoptera</taxon>
        <taxon>Endopterygota</taxon>
        <taxon>Coleoptera</taxon>
        <taxon>Polyphaga</taxon>
        <taxon>Cucujiformia</taxon>
        <taxon>Tenebrionidae</taxon>
        <taxon>Zophobas</taxon>
    </lineage>
</organism>
<gene>
    <name evidence="5" type="ORF">Zmor_027963</name>
</gene>
<feature type="repeat" description="ANK" evidence="2">
    <location>
        <begin position="719"/>
        <end position="753"/>
    </location>
</feature>
<accession>A0AA38HQV6</accession>
<dbReference type="InterPro" id="IPR003508">
    <property type="entry name" value="CIDE-N_dom"/>
</dbReference>
<dbReference type="GO" id="GO:0042981">
    <property type="term" value="P:regulation of apoptotic process"/>
    <property type="evidence" value="ECO:0007669"/>
    <property type="project" value="TreeGrafter"/>
</dbReference>
<name>A0AA38HQV6_9CUCU</name>
<sequence>MCAFYALKLIARDDVENFEMTTNNAKYEVFDDIGLNVKFHNGKTCTYLFQFKHKTGANSITIDDLKSENQRDFCVKKYCNSLSSLRVKDDVVCILSTNSSTNIKQNTQISADINLEVRDYIENEDLLLNVREGKPSNIFQVVQKLDDKTQMFYFFTEQNDTIDTKVLVQKMLDEMLQCDVYDSFMHFMGKWWSKNFVLSKDDVIAKLTELVLSPYTKSLSGDQQNAKTENLRKAIMNYSLTIVENSGKNVVQNIWPDVHIEKEILMKIRDKFGLGARDQFKMKWFLGKVPLIVELDDWNKTVGCIIKVMNKSAEKRPIILVGKVTKGQFDGMDVFQNLSDLMNKAENKKHCRDILSNFHISLQGKEPVCLEEFIHIDREIAKHIGVGELLKMSQATYIIGNETENLPELRIPESVSTIFVNTEKIFTLCESEINQTMVIINWDSVIEDLSLTLKKRNFVDISDYLSQEYVVNDNVIILSRKSKVTHTEFLQVCEKSKKSNVYLLQMLDYKSCVLLLKKGNELPSDVIDEPKSIPEWDILKYLDSPLNVVCVPSGMDKSTLMKVLYRNCPSHYWAIYVDLININSFLAKKPDSTTIWNYFLSIEKQKETMEEQVKNILLRNKRLYLFLDGLDKVESSYINCVLNFAQEASSNGINIWISSREDLRDRVSQALNTVPLRIQQLDEEYFSKRLKEKYKNDAIYQITKMLLESGASINTLDQENKNVLHHALDSQEDNGDVVKLLIEKGIDVNAQDRNGTTALQLACRNGNYENTEMLLNFGASINTADNNNNNALHYALKSSKDTRDVIKLLIAKGIDVKAQNKSGTPALDLATKRGEDEITKMGLHSAAKQPLLQKEANIQTCKPFKITNSTRETHKGIMASSLEELTSKVREKLHISSGVTMVLDSDGTEIDDEDYFSTLQPNTTLMVLEESQKWMPVALSCRRSVDQVDGGQGDEVMELVDKLQHNLCHLALLRGAELELLTDMNLDSFQNATVPELVFLEHVKEASGRLLSEKREAQDALDCLRLYRSVC</sequence>
<dbReference type="EMBL" id="JALNTZ010000009">
    <property type="protein sequence ID" value="KAJ3641456.1"/>
    <property type="molecule type" value="Genomic_DNA"/>
</dbReference>
<dbReference type="Gene3D" id="1.25.40.20">
    <property type="entry name" value="Ankyrin repeat-containing domain"/>
    <property type="match status" value="1"/>
</dbReference>
<dbReference type="SUPFAM" id="SSF48403">
    <property type="entry name" value="Ankyrin repeat"/>
    <property type="match status" value="1"/>
</dbReference>
<keyword evidence="1 3" id="KW-0053">Apoptosis</keyword>
<evidence type="ECO:0000256" key="1">
    <source>
        <dbReference type="ARBA" id="ARBA00022703"/>
    </source>
</evidence>
<dbReference type="Gene3D" id="3.10.20.10">
    <property type="match status" value="1"/>
</dbReference>
<dbReference type="SMART" id="SM00248">
    <property type="entry name" value="ANK"/>
    <property type="match status" value="3"/>
</dbReference>
<dbReference type="InterPro" id="IPR027417">
    <property type="entry name" value="P-loop_NTPase"/>
</dbReference>
<evidence type="ECO:0000313" key="6">
    <source>
        <dbReference type="Proteomes" id="UP001168821"/>
    </source>
</evidence>